<comment type="caution">
    <text evidence="7">The sequence shown here is derived from an EMBL/GenBank/DDBJ whole genome shotgun (WGS) entry which is preliminary data.</text>
</comment>
<organism evidence="7 8">
    <name type="scientific">Necator americanus</name>
    <name type="common">Human hookworm</name>
    <dbReference type="NCBI Taxonomy" id="51031"/>
    <lineage>
        <taxon>Eukaryota</taxon>
        <taxon>Metazoa</taxon>
        <taxon>Ecdysozoa</taxon>
        <taxon>Nematoda</taxon>
        <taxon>Chromadorea</taxon>
        <taxon>Rhabditida</taxon>
        <taxon>Rhabditina</taxon>
        <taxon>Rhabditomorpha</taxon>
        <taxon>Strongyloidea</taxon>
        <taxon>Ancylostomatidae</taxon>
        <taxon>Bunostominae</taxon>
        <taxon>Necator</taxon>
    </lineage>
</organism>
<evidence type="ECO:0000259" key="6">
    <source>
        <dbReference type="Pfam" id="PF01094"/>
    </source>
</evidence>
<dbReference type="InterPro" id="IPR028082">
    <property type="entry name" value="Peripla_BP_I"/>
</dbReference>
<dbReference type="Gene3D" id="3.40.50.2300">
    <property type="match status" value="1"/>
</dbReference>
<dbReference type="EMBL" id="JAVFWL010000004">
    <property type="protein sequence ID" value="KAK6750858.1"/>
    <property type="molecule type" value="Genomic_DNA"/>
</dbReference>
<gene>
    <name evidence="7" type="primary">Necator_chrIV.g15976</name>
    <name evidence="7" type="ORF">RB195_002681</name>
</gene>
<keyword evidence="4" id="KW-0472">Membrane</keyword>
<dbReference type="SUPFAM" id="SSF53822">
    <property type="entry name" value="Periplasmic binding protein-like I"/>
    <property type="match status" value="1"/>
</dbReference>
<keyword evidence="5" id="KW-0732">Signal</keyword>
<evidence type="ECO:0000256" key="5">
    <source>
        <dbReference type="SAM" id="SignalP"/>
    </source>
</evidence>
<reference evidence="7 8" key="1">
    <citation type="submission" date="2023-08" db="EMBL/GenBank/DDBJ databases">
        <title>A Necator americanus chromosomal reference genome.</title>
        <authorList>
            <person name="Ilik V."/>
            <person name="Petrzelkova K.J."/>
            <person name="Pardy F."/>
            <person name="Fuh T."/>
            <person name="Niatou-Singa F.S."/>
            <person name="Gouil Q."/>
            <person name="Baker L."/>
            <person name="Ritchie M.E."/>
            <person name="Jex A.R."/>
            <person name="Gazzola D."/>
            <person name="Li H."/>
            <person name="Toshio Fujiwara R."/>
            <person name="Zhan B."/>
            <person name="Aroian R.V."/>
            <person name="Pafco B."/>
            <person name="Schwarz E.M."/>
        </authorList>
    </citation>
    <scope>NUCLEOTIDE SEQUENCE [LARGE SCALE GENOMIC DNA]</scope>
    <source>
        <strain evidence="7 8">Aroian</strain>
        <tissue evidence="7">Whole animal</tissue>
    </source>
</reference>
<dbReference type="Pfam" id="PF01094">
    <property type="entry name" value="ANF_receptor"/>
    <property type="match status" value="1"/>
</dbReference>
<dbReference type="InterPro" id="IPR052612">
    <property type="entry name" value="ANP_Clearance_Receptor"/>
</dbReference>
<name>A0ABR1DKW8_NECAM</name>
<dbReference type="PANTHER" id="PTHR44755">
    <property type="entry name" value="NATRIURETIC PEPTIDE RECEPTOR 3-RELATED"/>
    <property type="match status" value="1"/>
</dbReference>
<dbReference type="InterPro" id="IPR001828">
    <property type="entry name" value="ANF_lig-bd_rcpt"/>
</dbReference>
<keyword evidence="2" id="KW-0812">Transmembrane</keyword>
<proteinExistence type="predicted"/>
<sequence>MWQNYVCLLAFLASAHCQNVSGSAPKKRVTVGLIVSEHILPESIAWSRCGGAIGIALDKLREEYNFEDFEFRFLVGYSECDLAETLGLGIEYMGKQNADIVIGPPCPQAGLMMAHLSNIYRTAWMGWGYVTNPEFALADKYPFVTALIAPSSTIGDCALEVIAEFKWDIISILYTSNEVRFCDDIVDSVMSSIGDSSASFVPTVAVKQVLDVNNNESYTRILRQVQSRSRGKFTLS</sequence>
<evidence type="ECO:0000313" key="8">
    <source>
        <dbReference type="Proteomes" id="UP001303046"/>
    </source>
</evidence>
<dbReference type="CDD" id="cd06352">
    <property type="entry name" value="PBP1_NPR_GC-like"/>
    <property type="match status" value="1"/>
</dbReference>
<comment type="subcellular location">
    <subcellularLocation>
        <location evidence="1">Membrane</location>
    </subcellularLocation>
</comment>
<evidence type="ECO:0000313" key="7">
    <source>
        <dbReference type="EMBL" id="KAK6750858.1"/>
    </source>
</evidence>
<protein>
    <recommendedName>
        <fullName evidence="6">Receptor ligand binding region domain-containing protein</fullName>
    </recommendedName>
</protein>
<feature type="domain" description="Receptor ligand binding region" evidence="6">
    <location>
        <begin position="48"/>
        <end position="230"/>
    </location>
</feature>
<feature type="signal peptide" evidence="5">
    <location>
        <begin position="1"/>
        <end position="17"/>
    </location>
</feature>
<keyword evidence="3" id="KW-1133">Transmembrane helix</keyword>
<dbReference type="Proteomes" id="UP001303046">
    <property type="component" value="Unassembled WGS sequence"/>
</dbReference>
<accession>A0ABR1DKW8</accession>
<evidence type="ECO:0000256" key="3">
    <source>
        <dbReference type="ARBA" id="ARBA00022989"/>
    </source>
</evidence>
<evidence type="ECO:0000256" key="2">
    <source>
        <dbReference type="ARBA" id="ARBA00022692"/>
    </source>
</evidence>
<keyword evidence="8" id="KW-1185">Reference proteome</keyword>
<dbReference type="PANTHER" id="PTHR44755:SF8">
    <property type="entry name" value="RECEPTOR LIGAND BINDING REGION DOMAIN-CONTAINING PROTEIN"/>
    <property type="match status" value="1"/>
</dbReference>
<feature type="chain" id="PRO_5047246503" description="Receptor ligand binding region domain-containing protein" evidence="5">
    <location>
        <begin position="18"/>
        <end position="236"/>
    </location>
</feature>
<evidence type="ECO:0000256" key="4">
    <source>
        <dbReference type="ARBA" id="ARBA00023136"/>
    </source>
</evidence>
<evidence type="ECO:0000256" key="1">
    <source>
        <dbReference type="ARBA" id="ARBA00004370"/>
    </source>
</evidence>